<evidence type="ECO:0000313" key="7">
    <source>
        <dbReference type="Proteomes" id="UP000533476"/>
    </source>
</evidence>
<sequence>MENRKVTIADVAKRAKVSPASVSRYLNGVEGNLSPDTADRIRQAIDEMGYQPNAWARSLKTRRSGLLAVVAADLSNSYVPSVLDGIDSAANDAGYSLIIGNAKNDQSREAMLLERLHQQRIEGLVLQSTAEHSSGPLRSLMESGIPIMLIDRSVDGQSDLDLVALDNRGAISMALGHLRAQGFSQIIYVTDPPDMASSRRERELAVMASRSSWAAVRVVVRRDATPAALVEAIGDLLTDSERTAVLCSNAVATLYALDAIQAGGWAVPGELGLMMVDNPDWAPYVLGGITSVAQPTHDLGRQAAMRLLHRIRHPAIPPMEMRLPGQLIVRKSTQ</sequence>
<dbReference type="SMART" id="SM00354">
    <property type="entry name" value="HTH_LACI"/>
    <property type="match status" value="1"/>
</dbReference>
<dbReference type="InterPro" id="IPR000843">
    <property type="entry name" value="HTH_LacI"/>
</dbReference>
<dbReference type="Gene3D" id="3.40.50.2300">
    <property type="match status" value="2"/>
</dbReference>
<dbReference type="EMBL" id="JABBVZ010000007">
    <property type="protein sequence ID" value="NMP21401.1"/>
    <property type="molecule type" value="Genomic_DNA"/>
</dbReference>
<dbReference type="PANTHER" id="PTHR30146:SF145">
    <property type="entry name" value="RIBOSE OPERON REPRESSOR"/>
    <property type="match status" value="1"/>
</dbReference>
<keyword evidence="2" id="KW-0238">DNA-binding</keyword>
<dbReference type="InterPro" id="IPR010982">
    <property type="entry name" value="Lambda_DNA-bd_dom_sf"/>
</dbReference>
<keyword evidence="7" id="KW-1185">Reference proteome</keyword>
<dbReference type="Gene3D" id="1.10.260.40">
    <property type="entry name" value="lambda repressor-like DNA-binding domains"/>
    <property type="match status" value="1"/>
</dbReference>
<proteinExistence type="predicted"/>
<dbReference type="InterPro" id="IPR046335">
    <property type="entry name" value="LacI/GalR-like_sensor"/>
</dbReference>
<dbReference type="PROSITE" id="PS50943">
    <property type="entry name" value="HTH_CROC1"/>
    <property type="match status" value="1"/>
</dbReference>
<dbReference type="PROSITE" id="PS50932">
    <property type="entry name" value="HTH_LACI_2"/>
    <property type="match status" value="1"/>
</dbReference>
<dbReference type="InterPro" id="IPR028082">
    <property type="entry name" value="Peripla_BP_I"/>
</dbReference>
<name>A0A7Y0L2A1_9FIRM</name>
<keyword evidence="1" id="KW-0805">Transcription regulation</keyword>
<dbReference type="Pfam" id="PF00356">
    <property type="entry name" value="LacI"/>
    <property type="match status" value="1"/>
</dbReference>
<evidence type="ECO:0000256" key="1">
    <source>
        <dbReference type="ARBA" id="ARBA00023015"/>
    </source>
</evidence>
<dbReference type="PROSITE" id="PS00356">
    <property type="entry name" value="HTH_LACI_1"/>
    <property type="match status" value="1"/>
</dbReference>
<accession>A0A7Y0L2A1</accession>
<dbReference type="GO" id="GO:0003700">
    <property type="term" value="F:DNA-binding transcription factor activity"/>
    <property type="evidence" value="ECO:0007669"/>
    <property type="project" value="TreeGrafter"/>
</dbReference>
<dbReference type="PANTHER" id="PTHR30146">
    <property type="entry name" value="LACI-RELATED TRANSCRIPTIONAL REPRESSOR"/>
    <property type="match status" value="1"/>
</dbReference>
<dbReference type="Proteomes" id="UP000533476">
    <property type="component" value="Unassembled WGS sequence"/>
</dbReference>
<gene>
    <name evidence="6" type="ORF">HIJ39_03390</name>
</gene>
<reference evidence="6 7" key="1">
    <citation type="submission" date="2020-04" db="EMBL/GenBank/DDBJ databases">
        <authorList>
            <person name="Zhang R."/>
            <person name="Schippers A."/>
        </authorList>
    </citation>
    <scope>NUCLEOTIDE SEQUENCE [LARGE SCALE GENOMIC DNA]</scope>
    <source>
        <strain evidence="6 7">DSM 109850</strain>
    </source>
</reference>
<evidence type="ECO:0000313" key="6">
    <source>
        <dbReference type="EMBL" id="NMP21401.1"/>
    </source>
</evidence>
<dbReference type="RefSeq" id="WP_169096714.1">
    <property type="nucleotide sequence ID" value="NZ_JABBVZ010000007.1"/>
</dbReference>
<feature type="domain" description="HTH lacI-type" evidence="4">
    <location>
        <begin position="6"/>
        <end position="61"/>
    </location>
</feature>
<dbReference type="SUPFAM" id="SSF47413">
    <property type="entry name" value="lambda repressor-like DNA-binding domains"/>
    <property type="match status" value="1"/>
</dbReference>
<protein>
    <submittedName>
        <fullName evidence="6">LacI family transcriptional regulator</fullName>
    </submittedName>
</protein>
<comment type="caution">
    <text evidence="6">The sequence shown here is derived from an EMBL/GenBank/DDBJ whole genome shotgun (WGS) entry which is preliminary data.</text>
</comment>
<evidence type="ECO:0000259" key="5">
    <source>
        <dbReference type="PROSITE" id="PS50943"/>
    </source>
</evidence>
<evidence type="ECO:0000259" key="4">
    <source>
        <dbReference type="PROSITE" id="PS50932"/>
    </source>
</evidence>
<evidence type="ECO:0000256" key="3">
    <source>
        <dbReference type="ARBA" id="ARBA00023163"/>
    </source>
</evidence>
<evidence type="ECO:0000256" key="2">
    <source>
        <dbReference type="ARBA" id="ARBA00023125"/>
    </source>
</evidence>
<dbReference type="Pfam" id="PF13377">
    <property type="entry name" value="Peripla_BP_3"/>
    <property type="match status" value="1"/>
</dbReference>
<feature type="domain" description="HTH cro/C1-type" evidence="5">
    <location>
        <begin position="2"/>
        <end position="51"/>
    </location>
</feature>
<dbReference type="AlphaFoldDB" id="A0A7Y0L2A1"/>
<dbReference type="InterPro" id="IPR001387">
    <property type="entry name" value="Cro/C1-type_HTH"/>
</dbReference>
<organism evidence="6 7">
    <name type="scientific">Sulfobacillus harzensis</name>
    <dbReference type="NCBI Taxonomy" id="2729629"/>
    <lineage>
        <taxon>Bacteria</taxon>
        <taxon>Bacillati</taxon>
        <taxon>Bacillota</taxon>
        <taxon>Clostridia</taxon>
        <taxon>Eubacteriales</taxon>
        <taxon>Clostridiales Family XVII. Incertae Sedis</taxon>
        <taxon>Sulfobacillus</taxon>
    </lineage>
</organism>
<keyword evidence="3" id="KW-0804">Transcription</keyword>
<dbReference type="CDD" id="cd01392">
    <property type="entry name" value="HTH_LacI"/>
    <property type="match status" value="1"/>
</dbReference>
<dbReference type="SUPFAM" id="SSF53822">
    <property type="entry name" value="Periplasmic binding protein-like I"/>
    <property type="match status" value="1"/>
</dbReference>
<dbReference type="GO" id="GO:0000976">
    <property type="term" value="F:transcription cis-regulatory region binding"/>
    <property type="evidence" value="ECO:0007669"/>
    <property type="project" value="TreeGrafter"/>
</dbReference>